<dbReference type="EMBL" id="CP007140">
    <property type="protein sequence ID" value="AJC72713.1"/>
    <property type="molecule type" value="Genomic_DNA"/>
</dbReference>
<keyword evidence="2" id="KW-1185">Reference proteome</keyword>
<accession>A0A0X1KN76</accession>
<evidence type="ECO:0000313" key="1">
    <source>
        <dbReference type="EMBL" id="AJC72713.1"/>
    </source>
</evidence>
<organism evidence="1 2">
    <name type="scientific">Thermococcus guaymasensis DSM 11113</name>
    <dbReference type="NCBI Taxonomy" id="1432656"/>
    <lineage>
        <taxon>Archaea</taxon>
        <taxon>Methanobacteriati</taxon>
        <taxon>Methanobacteriota</taxon>
        <taxon>Thermococci</taxon>
        <taxon>Thermococcales</taxon>
        <taxon>Thermococcaceae</taxon>
        <taxon>Thermococcus</taxon>
    </lineage>
</organism>
<dbReference type="PATRIC" id="fig|1432656.3.peg.974"/>
<evidence type="ECO:0000313" key="2">
    <source>
        <dbReference type="Proteomes" id="UP000062043"/>
    </source>
</evidence>
<dbReference type="Proteomes" id="UP000062043">
    <property type="component" value="Chromosome"/>
</dbReference>
<protein>
    <submittedName>
        <fullName evidence="1">Uncharacterized protein</fullName>
    </submittedName>
</protein>
<proteinExistence type="predicted"/>
<sequence length="107" mass="12360">MFIVLIKNRFSKERKPNFSKRHNAKSYKLLVKLFPKASCASAGGETFLGKSFIKRGMLFEMADSHKWFTSKLASFKRVSLLSALRARSKLNTFLKPAWKQTPFQRTV</sequence>
<gene>
    <name evidence="1" type="ORF">X802_05015</name>
</gene>
<reference evidence="1 2" key="1">
    <citation type="submission" date="2014-01" db="EMBL/GenBank/DDBJ databases">
        <title>Genome sequencing of Thermococcus guaymasensis.</title>
        <authorList>
            <person name="Zhang X."/>
            <person name="Alvare G."/>
            <person name="Fristensky B."/>
            <person name="Chen L."/>
            <person name="Suen T."/>
            <person name="Chen Q."/>
            <person name="Ma K."/>
        </authorList>
    </citation>
    <scope>NUCLEOTIDE SEQUENCE [LARGE SCALE GENOMIC DNA]</scope>
    <source>
        <strain evidence="1 2">DSM 11113</strain>
    </source>
</reference>
<name>A0A0X1KN76_9EURY</name>
<dbReference type="AlphaFoldDB" id="A0A0X1KN76"/>
<dbReference type="KEGG" id="tgy:X802_05015"/>